<comment type="subcellular location">
    <subcellularLocation>
        <location evidence="1">Membrane</location>
        <topology evidence="1">Multi-pass membrane protein</topology>
    </subcellularLocation>
</comment>
<name>A0A9W8ZQW1_9AGAR</name>
<keyword evidence="3 5" id="KW-1133">Transmembrane helix</keyword>
<keyword evidence="4 5" id="KW-0472">Membrane</keyword>
<dbReference type="AlphaFoldDB" id="A0A9W8ZQW1"/>
<dbReference type="Pfam" id="PF01061">
    <property type="entry name" value="ABC2_membrane"/>
    <property type="match status" value="1"/>
</dbReference>
<evidence type="ECO:0000256" key="4">
    <source>
        <dbReference type="ARBA" id="ARBA00023136"/>
    </source>
</evidence>
<reference evidence="7" key="1">
    <citation type="submission" date="2022-08" db="EMBL/GenBank/DDBJ databases">
        <authorList>
            <consortium name="DOE Joint Genome Institute"/>
            <person name="Min B."/>
            <person name="Riley R."/>
            <person name="Sierra-Patev S."/>
            <person name="Naranjo-Ortiz M."/>
            <person name="Looney B."/>
            <person name="Konkel Z."/>
            <person name="Slot J.C."/>
            <person name="Sakamoto Y."/>
            <person name="Steenwyk J.L."/>
            <person name="Rokas A."/>
            <person name="Carro J."/>
            <person name="Camarero S."/>
            <person name="Ferreira P."/>
            <person name="Molpeceres G."/>
            <person name="Ruiz-Duenas F.J."/>
            <person name="Serrano A."/>
            <person name="Henrissat B."/>
            <person name="Drula E."/>
            <person name="Hughes K.W."/>
            <person name="Mata J.L."/>
            <person name="Ishikawa N.K."/>
            <person name="Vargas-Isla R."/>
            <person name="Ushijima S."/>
            <person name="Smith C.A."/>
            <person name="Ahrendt S."/>
            <person name="Andreopoulos W."/>
            <person name="He G."/>
            <person name="Labutti K."/>
            <person name="Lipzen A."/>
            <person name="Ng V."/>
            <person name="Sandor L."/>
            <person name="Barry K."/>
            <person name="Martinez A.T."/>
            <person name="Xiao Y."/>
            <person name="Gibbons J.G."/>
            <person name="Terashima K."/>
            <person name="Hibbett D.S."/>
            <person name="Grigoriev I.V."/>
        </authorList>
    </citation>
    <scope>NUCLEOTIDE SEQUENCE</scope>
    <source>
        <strain evidence="7">Sp2 HRB7682 ss15</strain>
    </source>
</reference>
<evidence type="ECO:0000313" key="7">
    <source>
        <dbReference type="EMBL" id="KAJ4463726.1"/>
    </source>
</evidence>
<dbReference type="GO" id="GO:0140359">
    <property type="term" value="F:ABC-type transporter activity"/>
    <property type="evidence" value="ECO:0007669"/>
    <property type="project" value="InterPro"/>
</dbReference>
<feature type="transmembrane region" description="Helical" evidence="5">
    <location>
        <begin position="61"/>
        <end position="82"/>
    </location>
</feature>
<evidence type="ECO:0000256" key="3">
    <source>
        <dbReference type="ARBA" id="ARBA00022989"/>
    </source>
</evidence>
<accession>A0A9W8ZQW1</accession>
<evidence type="ECO:0000259" key="6">
    <source>
        <dbReference type="Pfam" id="PF01061"/>
    </source>
</evidence>
<evidence type="ECO:0000256" key="2">
    <source>
        <dbReference type="ARBA" id="ARBA00022692"/>
    </source>
</evidence>
<evidence type="ECO:0000256" key="5">
    <source>
        <dbReference type="SAM" id="Phobius"/>
    </source>
</evidence>
<feature type="transmembrane region" description="Helical" evidence="5">
    <location>
        <begin position="118"/>
        <end position="140"/>
    </location>
</feature>
<proteinExistence type="predicted"/>
<dbReference type="InterPro" id="IPR013525">
    <property type="entry name" value="ABC2_TM"/>
</dbReference>
<feature type="domain" description="ABC-2 type transporter transmembrane" evidence="6">
    <location>
        <begin position="8"/>
        <end position="138"/>
    </location>
</feature>
<organism evidence="7 8">
    <name type="scientific">Lentinula lateritia</name>
    <dbReference type="NCBI Taxonomy" id="40482"/>
    <lineage>
        <taxon>Eukaryota</taxon>
        <taxon>Fungi</taxon>
        <taxon>Dikarya</taxon>
        <taxon>Basidiomycota</taxon>
        <taxon>Agaricomycotina</taxon>
        <taxon>Agaricomycetes</taxon>
        <taxon>Agaricomycetidae</taxon>
        <taxon>Agaricales</taxon>
        <taxon>Marasmiineae</taxon>
        <taxon>Omphalotaceae</taxon>
        <taxon>Lentinula</taxon>
    </lineage>
</organism>
<dbReference type="GO" id="GO:0016020">
    <property type="term" value="C:membrane"/>
    <property type="evidence" value="ECO:0007669"/>
    <property type="project" value="UniProtKB-SubCell"/>
</dbReference>
<gene>
    <name evidence="7" type="ORF">C8J55DRAFT_538983</name>
</gene>
<comment type="caution">
    <text evidence="7">The sequence shown here is derived from an EMBL/GenBank/DDBJ whole genome shotgun (WGS) entry which is preliminary data.</text>
</comment>
<reference evidence="7" key="2">
    <citation type="journal article" date="2023" name="Proc. Natl. Acad. Sci. U.S.A.">
        <title>A global phylogenomic analysis of the shiitake genus Lentinula.</title>
        <authorList>
            <person name="Sierra-Patev S."/>
            <person name="Min B."/>
            <person name="Naranjo-Ortiz M."/>
            <person name="Looney B."/>
            <person name="Konkel Z."/>
            <person name="Slot J.C."/>
            <person name="Sakamoto Y."/>
            <person name="Steenwyk J.L."/>
            <person name="Rokas A."/>
            <person name="Carro J."/>
            <person name="Camarero S."/>
            <person name="Ferreira P."/>
            <person name="Molpeceres G."/>
            <person name="Ruiz-Duenas F.J."/>
            <person name="Serrano A."/>
            <person name="Henrissat B."/>
            <person name="Drula E."/>
            <person name="Hughes K.W."/>
            <person name="Mata J.L."/>
            <person name="Ishikawa N.K."/>
            <person name="Vargas-Isla R."/>
            <person name="Ushijima S."/>
            <person name="Smith C.A."/>
            <person name="Donoghue J."/>
            <person name="Ahrendt S."/>
            <person name="Andreopoulos W."/>
            <person name="He G."/>
            <person name="LaButti K."/>
            <person name="Lipzen A."/>
            <person name="Ng V."/>
            <person name="Riley R."/>
            <person name="Sandor L."/>
            <person name="Barry K."/>
            <person name="Martinez A.T."/>
            <person name="Xiao Y."/>
            <person name="Gibbons J.G."/>
            <person name="Terashima K."/>
            <person name="Grigoriev I.V."/>
            <person name="Hibbett D."/>
        </authorList>
    </citation>
    <scope>NUCLEOTIDE SEQUENCE</scope>
    <source>
        <strain evidence="7">Sp2 HRB7682 ss15</strain>
    </source>
</reference>
<keyword evidence="2 5" id="KW-0812">Transmembrane</keyword>
<dbReference type="Proteomes" id="UP001150238">
    <property type="component" value="Unassembled WGS sequence"/>
</dbReference>
<evidence type="ECO:0000313" key="8">
    <source>
        <dbReference type="Proteomes" id="UP001150238"/>
    </source>
</evidence>
<evidence type="ECO:0000256" key="1">
    <source>
        <dbReference type="ARBA" id="ARBA00004141"/>
    </source>
</evidence>
<dbReference type="EMBL" id="JANVFS010000067">
    <property type="protein sequence ID" value="KAJ4463726.1"/>
    <property type="molecule type" value="Genomic_DNA"/>
</dbReference>
<feature type="transmembrane region" description="Helical" evidence="5">
    <location>
        <begin position="94"/>
        <end position="111"/>
    </location>
</feature>
<protein>
    <submittedName>
        <fullName evidence="7">ABC-2 type transporter-domain-containing protein</fullName>
    </submittedName>
</protein>
<sequence length="207" mass="23465">MKWMLEGSSCVDFVTQRSLYEVREHPSKTYSWVAFMLANICAKLPWSTLMSPTGAVTERRALLFLLIWSFLMFTSTFTHMIIASVDVAENGGNIATLLFSLTILFCSVLVLPSKFPGFWIFMYHVSPFTYLVNVMLSISLTNAPAICSSVEVSVFLSNVNATSQCEFCAITDTNAFLSQVNSFYDHCWRNFGLMWAYVAFNVCKFLY</sequence>